<accession>A0A1R1YJI1</accession>
<evidence type="ECO:0000256" key="5">
    <source>
        <dbReference type="ARBA" id="ARBA00023242"/>
    </source>
</evidence>
<comment type="caution">
    <text evidence="7">The sequence shown here is derived from an EMBL/GenBank/DDBJ whole genome shotgun (WGS) entry which is preliminary data.</text>
</comment>
<keyword evidence="5" id="KW-0539">Nucleus</keyword>
<dbReference type="GO" id="GO:0008270">
    <property type="term" value="F:zinc ion binding"/>
    <property type="evidence" value="ECO:0007669"/>
    <property type="project" value="InterPro"/>
</dbReference>
<dbReference type="InterPro" id="IPR001138">
    <property type="entry name" value="Zn2Cys6_DnaBD"/>
</dbReference>
<dbReference type="PROSITE" id="PS00463">
    <property type="entry name" value="ZN2_CY6_FUNGAL_1"/>
    <property type="match status" value="1"/>
</dbReference>
<dbReference type="GO" id="GO:0005634">
    <property type="term" value="C:nucleus"/>
    <property type="evidence" value="ECO:0007669"/>
    <property type="project" value="UniProtKB-SubCell"/>
</dbReference>
<comment type="subcellular location">
    <subcellularLocation>
        <location evidence="1">Nucleus</location>
    </subcellularLocation>
</comment>
<dbReference type="SMART" id="SM00066">
    <property type="entry name" value="GAL4"/>
    <property type="match status" value="1"/>
</dbReference>
<evidence type="ECO:0000256" key="4">
    <source>
        <dbReference type="ARBA" id="ARBA00023163"/>
    </source>
</evidence>
<protein>
    <submittedName>
        <fullName evidence="7">Quinic acid utilization activator</fullName>
    </submittedName>
</protein>
<dbReference type="Proteomes" id="UP000187429">
    <property type="component" value="Unassembled WGS sequence"/>
</dbReference>
<feature type="domain" description="Zn(2)-C6 fungal-type" evidence="6">
    <location>
        <begin position="31"/>
        <end position="61"/>
    </location>
</feature>
<dbReference type="AlphaFoldDB" id="A0A1R1YJI1"/>
<evidence type="ECO:0000256" key="3">
    <source>
        <dbReference type="ARBA" id="ARBA00023015"/>
    </source>
</evidence>
<evidence type="ECO:0000256" key="1">
    <source>
        <dbReference type="ARBA" id="ARBA00004123"/>
    </source>
</evidence>
<dbReference type="SUPFAM" id="SSF57701">
    <property type="entry name" value="Zn2/Cys6 DNA-binding domain"/>
    <property type="match status" value="1"/>
</dbReference>
<evidence type="ECO:0000313" key="7">
    <source>
        <dbReference type="EMBL" id="OMJ26886.1"/>
    </source>
</evidence>
<dbReference type="GO" id="GO:0000981">
    <property type="term" value="F:DNA-binding transcription factor activity, RNA polymerase II-specific"/>
    <property type="evidence" value="ECO:0007669"/>
    <property type="project" value="InterPro"/>
</dbReference>
<keyword evidence="3" id="KW-0805">Transcription regulation</keyword>
<dbReference type="EMBL" id="LSSM01001300">
    <property type="protein sequence ID" value="OMJ26886.1"/>
    <property type="molecule type" value="Genomic_DNA"/>
</dbReference>
<evidence type="ECO:0000256" key="2">
    <source>
        <dbReference type="ARBA" id="ARBA00022723"/>
    </source>
</evidence>
<reference evidence="8" key="1">
    <citation type="submission" date="2017-01" db="EMBL/GenBank/DDBJ databases">
        <authorList>
            <person name="Wang Y."/>
            <person name="White M."/>
            <person name="Kvist S."/>
            <person name="Moncalvo J.-M."/>
        </authorList>
    </citation>
    <scope>NUCLEOTIDE SEQUENCE [LARGE SCALE GENOMIC DNA]</scope>
    <source>
        <strain evidence="8">ID-206-W2</strain>
    </source>
</reference>
<keyword evidence="8" id="KW-1185">Reference proteome</keyword>
<name>A0A1R1YJI1_9FUNG</name>
<sequence>MHFNNFDENSKESSAKTKSFTALKYGKTFHSCDTCRKKRIKCDGERPKCGICAKYNRLCNYKEAPKLNEICYESEQIDTRLERINKIIRKIPKSVQNSYKSKTKDQLYHTQSIICLGNSAKISNKRKFRNESENYDTEFRSKTNEQNILEVVFNESSLELGNFDISDDLPAVITSKIFIKPTLSMVLSKTQFFWKLERNLIPDYMKYSLLAYSSKFLDNHDYFKNHLYMSGSIYANKAVDLIMSNQSDISVDKIFSLCILSYHYTDIV</sequence>
<keyword evidence="2" id="KW-0479">Metal-binding</keyword>
<gene>
    <name evidence="7" type="ORF">AYI69_g3699</name>
</gene>
<dbReference type="InterPro" id="IPR036864">
    <property type="entry name" value="Zn2-C6_fun-type_DNA-bd_sf"/>
</dbReference>
<dbReference type="Gene3D" id="4.10.240.10">
    <property type="entry name" value="Zn(2)-C6 fungal-type DNA-binding domain"/>
    <property type="match status" value="1"/>
</dbReference>
<dbReference type="PANTHER" id="PTHR47338">
    <property type="entry name" value="ZN(II)2CYS6 TRANSCRIPTION FACTOR (EUROFUNG)-RELATED"/>
    <property type="match status" value="1"/>
</dbReference>
<dbReference type="PROSITE" id="PS50048">
    <property type="entry name" value="ZN2_CY6_FUNGAL_2"/>
    <property type="match status" value="1"/>
</dbReference>
<organism evidence="7 8">
    <name type="scientific">Smittium culicis</name>
    <dbReference type="NCBI Taxonomy" id="133412"/>
    <lineage>
        <taxon>Eukaryota</taxon>
        <taxon>Fungi</taxon>
        <taxon>Fungi incertae sedis</taxon>
        <taxon>Zoopagomycota</taxon>
        <taxon>Kickxellomycotina</taxon>
        <taxon>Harpellomycetes</taxon>
        <taxon>Harpellales</taxon>
        <taxon>Legeriomycetaceae</taxon>
        <taxon>Smittium</taxon>
    </lineage>
</organism>
<evidence type="ECO:0000313" key="8">
    <source>
        <dbReference type="Proteomes" id="UP000187429"/>
    </source>
</evidence>
<evidence type="ECO:0000259" key="6">
    <source>
        <dbReference type="PROSITE" id="PS50048"/>
    </source>
</evidence>
<dbReference type="CDD" id="cd00067">
    <property type="entry name" value="GAL4"/>
    <property type="match status" value="1"/>
</dbReference>
<dbReference type="PANTHER" id="PTHR47338:SF5">
    <property type="entry name" value="ZN(II)2CYS6 TRANSCRIPTION FACTOR (EUROFUNG)"/>
    <property type="match status" value="1"/>
</dbReference>
<dbReference type="InterPro" id="IPR050815">
    <property type="entry name" value="TF_fung"/>
</dbReference>
<dbReference type="OrthoDB" id="2123952at2759"/>
<keyword evidence="4" id="KW-0804">Transcription</keyword>
<proteinExistence type="predicted"/>
<dbReference type="Pfam" id="PF00172">
    <property type="entry name" value="Zn_clus"/>
    <property type="match status" value="1"/>
</dbReference>